<proteinExistence type="inferred from homology"/>
<organism evidence="9 10">
    <name type="scientific">Magnusiomyces paraingens</name>
    <dbReference type="NCBI Taxonomy" id="2606893"/>
    <lineage>
        <taxon>Eukaryota</taxon>
        <taxon>Fungi</taxon>
        <taxon>Dikarya</taxon>
        <taxon>Ascomycota</taxon>
        <taxon>Saccharomycotina</taxon>
        <taxon>Dipodascomycetes</taxon>
        <taxon>Dipodascales</taxon>
        <taxon>Dipodascaceae</taxon>
        <taxon>Magnusiomyces</taxon>
    </lineage>
</organism>
<keyword evidence="3" id="KW-0132">Cell division</keyword>
<dbReference type="Pfam" id="PF10345">
    <property type="entry name" value="Cohesin_load"/>
    <property type="match status" value="1"/>
</dbReference>
<dbReference type="InterPro" id="IPR019440">
    <property type="entry name" value="MAU2"/>
</dbReference>
<dbReference type="AlphaFoldDB" id="A0A5E8BDM7"/>
<protein>
    <recommendedName>
        <fullName evidence="11">Cohesin loading factor</fullName>
    </recommendedName>
</protein>
<dbReference type="GO" id="GO:0007059">
    <property type="term" value="P:chromosome segregation"/>
    <property type="evidence" value="ECO:0007669"/>
    <property type="project" value="UniProtKB-KW"/>
</dbReference>
<dbReference type="RefSeq" id="XP_031852997.1">
    <property type="nucleotide sequence ID" value="XM_031997106.1"/>
</dbReference>
<reference evidence="9 10" key="1">
    <citation type="submission" date="2019-09" db="EMBL/GenBank/DDBJ databases">
        <authorList>
            <person name="Brejova B."/>
        </authorList>
    </citation>
    <scope>NUCLEOTIDE SEQUENCE [LARGE SCALE GENOMIC DNA]</scope>
</reference>
<dbReference type="GO" id="GO:0005634">
    <property type="term" value="C:nucleus"/>
    <property type="evidence" value="ECO:0007669"/>
    <property type="project" value="UniProtKB-SubCell"/>
</dbReference>
<feature type="region of interest" description="Disordered" evidence="8">
    <location>
        <begin position="637"/>
        <end position="659"/>
    </location>
</feature>
<comment type="similarity">
    <text evidence="2">Belongs to the SCC4/mau-2 family.</text>
</comment>
<evidence type="ECO:0000256" key="7">
    <source>
        <dbReference type="ARBA" id="ARBA00023306"/>
    </source>
</evidence>
<dbReference type="PANTHER" id="PTHR21394">
    <property type="entry name" value="MAU2 CHROMATID COHESION FACTOR HOMOLOG"/>
    <property type="match status" value="1"/>
</dbReference>
<keyword evidence="4" id="KW-0498">Mitosis</keyword>
<evidence type="ECO:0000313" key="10">
    <source>
        <dbReference type="Proteomes" id="UP000398389"/>
    </source>
</evidence>
<evidence type="ECO:0008006" key="11">
    <source>
        <dbReference type="Google" id="ProtNLM"/>
    </source>
</evidence>
<evidence type="ECO:0000256" key="1">
    <source>
        <dbReference type="ARBA" id="ARBA00004123"/>
    </source>
</evidence>
<dbReference type="GO" id="GO:0051301">
    <property type="term" value="P:cell division"/>
    <property type="evidence" value="ECO:0007669"/>
    <property type="project" value="UniProtKB-KW"/>
</dbReference>
<keyword evidence="10" id="KW-1185">Reference proteome</keyword>
<dbReference type="OrthoDB" id="5565328at2759"/>
<evidence type="ECO:0000256" key="6">
    <source>
        <dbReference type="ARBA" id="ARBA00023242"/>
    </source>
</evidence>
<name>A0A5E8BDM7_9ASCO</name>
<keyword evidence="6" id="KW-0539">Nucleus</keyword>
<feature type="compositionally biased region" description="Basic residues" evidence="8">
    <location>
        <begin position="639"/>
        <end position="648"/>
    </location>
</feature>
<evidence type="ECO:0000256" key="3">
    <source>
        <dbReference type="ARBA" id="ARBA00022618"/>
    </source>
</evidence>
<feature type="region of interest" description="Disordered" evidence="8">
    <location>
        <begin position="483"/>
        <end position="517"/>
    </location>
</feature>
<evidence type="ECO:0000256" key="5">
    <source>
        <dbReference type="ARBA" id="ARBA00022829"/>
    </source>
</evidence>
<evidence type="ECO:0000313" key="9">
    <source>
        <dbReference type="EMBL" id="VVT49675.1"/>
    </source>
</evidence>
<sequence>MFPLVFEYLASAHGVSWDVVCGRQTVEIYRMLVACAIACLYTILSEPGVHPFIEIQVRLKLATLLSEESVNWQEATKLVSRGTTLAKSYNYYTLAMQLKYASVKAMAFSPGTSTKTTLTMLDAYVAESQALAEQSEDATAYFSFMFLKISVLFNANTLQEANEGIRQLGFLQEFKGKQDNVAHLAFTMHALKLFQLGSNNADEILNFLAQAKALETKQIPLQMVYMRVIYEILILVELCDYKALDRAQDELFDVLQRQQEEQGNNPWVEDTIDIPLEPFIVAGGKPGTLQMETSTLQSKTVVVSWISPSEANILAYLLAGLINLRIRGKAKLAAHLLQQGLAKIKAELESPPELAMSLRTARAHHDRLRIMQCYTLLLLTLERFLASQWTDDAYLKELLHTTRQLPANFADMFTPLTYYLSGAYFQASGNMHNAIQFYLKIREHPCVAPTSGLYIIATINLVLVLEGSQAQKYNNFEVISKMEEQRRDEDDGGSTGAEAGRRNSMIKEQTLKGAKSNETPSAYYRRELLRPVCATHASPMVQWALQLLDAVYDSGPRDHNKLAVLVQFAVRLDNLQVGAVVAGVAGHGGGDMTVQDRERLARRGVADAEQEQSALWGWMNGVLLENLEREAGNMEAVQSRHKRNKQLKKTVEAQLNRVD</sequence>
<keyword evidence="5" id="KW-0159">Chromosome partition</keyword>
<dbReference type="Proteomes" id="UP000398389">
    <property type="component" value="Unassembled WGS sequence"/>
</dbReference>
<dbReference type="GeneID" id="43581206"/>
<evidence type="ECO:0000256" key="2">
    <source>
        <dbReference type="ARBA" id="ARBA00008585"/>
    </source>
</evidence>
<comment type="subcellular location">
    <subcellularLocation>
        <location evidence="1">Nucleus</location>
    </subcellularLocation>
</comment>
<keyword evidence="7" id="KW-0131">Cell cycle</keyword>
<accession>A0A5E8BDM7</accession>
<dbReference type="EMBL" id="CABVLU010000002">
    <property type="protein sequence ID" value="VVT49675.1"/>
    <property type="molecule type" value="Genomic_DNA"/>
</dbReference>
<dbReference type="GO" id="GO:0007064">
    <property type="term" value="P:mitotic sister chromatid cohesion"/>
    <property type="evidence" value="ECO:0007669"/>
    <property type="project" value="InterPro"/>
</dbReference>
<gene>
    <name evidence="9" type="ORF">SAPINGB_P002387</name>
</gene>
<evidence type="ECO:0000256" key="4">
    <source>
        <dbReference type="ARBA" id="ARBA00022776"/>
    </source>
</evidence>
<evidence type="ECO:0000256" key="8">
    <source>
        <dbReference type="SAM" id="MobiDB-lite"/>
    </source>
</evidence>